<evidence type="ECO:0000313" key="1">
    <source>
        <dbReference type="EMBL" id="KAA6341084.1"/>
    </source>
</evidence>
<proteinExistence type="predicted"/>
<accession>A0A5J4S4L1</accession>
<gene>
    <name evidence="1" type="ORF">EZS27_011093</name>
</gene>
<protein>
    <submittedName>
        <fullName evidence="1">Uncharacterized protein</fullName>
    </submittedName>
</protein>
<organism evidence="1">
    <name type="scientific">termite gut metagenome</name>
    <dbReference type="NCBI Taxonomy" id="433724"/>
    <lineage>
        <taxon>unclassified sequences</taxon>
        <taxon>metagenomes</taxon>
        <taxon>organismal metagenomes</taxon>
    </lineage>
</organism>
<name>A0A5J4S4L1_9ZZZZ</name>
<reference evidence="1" key="1">
    <citation type="submission" date="2019-03" db="EMBL/GenBank/DDBJ databases">
        <title>Single cell metagenomics reveals metabolic interactions within the superorganism composed of flagellate Streblomastix strix and complex community of Bacteroidetes bacteria on its surface.</title>
        <authorList>
            <person name="Treitli S.C."/>
            <person name="Kolisko M."/>
            <person name="Husnik F."/>
            <person name="Keeling P."/>
            <person name="Hampl V."/>
        </authorList>
    </citation>
    <scope>NUCLEOTIDE SEQUENCE</scope>
    <source>
        <strain evidence="1">STM</strain>
    </source>
</reference>
<dbReference type="EMBL" id="SNRY01000413">
    <property type="protein sequence ID" value="KAA6341084.1"/>
    <property type="molecule type" value="Genomic_DNA"/>
</dbReference>
<dbReference type="AlphaFoldDB" id="A0A5J4S4L1"/>
<sequence>MPLFAILLSFTEKQRCSKQYKGKQKILKLKNSGFLLFLRNIRFIIVKLIIRKTQRGNSDEFYILMKGKYGEECADYFAKELSFDKDLENFKNSDFYLLNVEDIDEVANGYFSDLSKIEDVKAEVALFWLNKINSKHINLR</sequence>
<comment type="caution">
    <text evidence="1">The sequence shown here is derived from an EMBL/GenBank/DDBJ whole genome shotgun (WGS) entry which is preliminary data.</text>
</comment>